<dbReference type="Gene3D" id="3.20.20.370">
    <property type="entry name" value="Glycoside hydrolase/deacetylase"/>
    <property type="match status" value="1"/>
</dbReference>
<comment type="caution">
    <text evidence="1">The sequence shown here is derived from an EMBL/GenBank/DDBJ whole genome shotgun (WGS) entry which is preliminary data.</text>
</comment>
<sequence>MKRLPEINCDLGEGIANEAAIFPWIDTASVACGGHFGDRNSILQTLLQAKKNDTKIGAHPSYPDKENFGRKSMEISMENLLASIQEQINLFLEVATELGLEIDHIKMHGALYNDAAASSDLADSLTTFYKQEYPGILIFVPPNSQMERFALKKNIPIRKEVFADRAYQNDFSLVSRNVSGSLLTDEVSISKHLQSILEQDYIQAITGEKLAIKADTLCFHGDNPGLLEFLPKIRKHWWK</sequence>
<reference evidence="1 2" key="1">
    <citation type="submission" date="2021-03" db="EMBL/GenBank/DDBJ databases">
        <title>novel species isolated from a fishpond in China.</title>
        <authorList>
            <person name="Lu H."/>
            <person name="Cai Z."/>
        </authorList>
    </citation>
    <scope>NUCLEOTIDE SEQUENCE [LARGE SCALE GENOMIC DNA]</scope>
    <source>
        <strain evidence="1 2">YJ13C</strain>
    </source>
</reference>
<dbReference type="InterPro" id="IPR011330">
    <property type="entry name" value="Glyco_hydro/deAcase_b/a-brl"/>
</dbReference>
<dbReference type="EMBL" id="JAFKCU010000003">
    <property type="protein sequence ID" value="MBN7816452.1"/>
    <property type="molecule type" value="Genomic_DNA"/>
</dbReference>
<evidence type="ECO:0000313" key="2">
    <source>
        <dbReference type="Proteomes" id="UP000664480"/>
    </source>
</evidence>
<name>A0ABS3CHE7_9BACT</name>
<proteinExistence type="predicted"/>
<dbReference type="PANTHER" id="PTHR30292:SF0">
    <property type="entry name" value="5-OXOPROLINASE SUBUNIT A"/>
    <property type="match status" value="1"/>
</dbReference>
<dbReference type="InterPro" id="IPR005501">
    <property type="entry name" value="LamB/YcsF/PxpA-like"/>
</dbReference>
<dbReference type="RefSeq" id="WP_206587130.1">
    <property type="nucleotide sequence ID" value="NZ_JAFKCU010000003.1"/>
</dbReference>
<evidence type="ECO:0000313" key="1">
    <source>
        <dbReference type="EMBL" id="MBN7816452.1"/>
    </source>
</evidence>
<dbReference type="PANTHER" id="PTHR30292">
    <property type="entry name" value="UNCHARACTERIZED PROTEIN YBGL-RELATED"/>
    <property type="match status" value="1"/>
</dbReference>
<dbReference type="Pfam" id="PF03746">
    <property type="entry name" value="LamB_YcsF"/>
    <property type="match status" value="1"/>
</dbReference>
<protein>
    <submittedName>
        <fullName evidence="1">LamB/YcsF family protein</fullName>
    </submittedName>
</protein>
<dbReference type="SUPFAM" id="SSF88713">
    <property type="entry name" value="Glycoside hydrolase/deacetylase"/>
    <property type="match status" value="1"/>
</dbReference>
<dbReference type="Proteomes" id="UP000664480">
    <property type="component" value="Unassembled WGS sequence"/>
</dbReference>
<accession>A0ABS3CHE7</accession>
<keyword evidence="2" id="KW-1185">Reference proteome</keyword>
<dbReference type="CDD" id="cd10801">
    <property type="entry name" value="LamB_YcsF_like_1"/>
    <property type="match status" value="1"/>
</dbReference>
<organism evidence="1 2">
    <name type="scientific">Algoriphagus pacificus</name>
    <dbReference type="NCBI Taxonomy" id="2811234"/>
    <lineage>
        <taxon>Bacteria</taxon>
        <taxon>Pseudomonadati</taxon>
        <taxon>Bacteroidota</taxon>
        <taxon>Cytophagia</taxon>
        <taxon>Cytophagales</taxon>
        <taxon>Cyclobacteriaceae</taxon>
        <taxon>Algoriphagus</taxon>
    </lineage>
</organism>
<gene>
    <name evidence="1" type="ORF">J0A69_13480</name>
</gene>